<feature type="signal peptide" evidence="1">
    <location>
        <begin position="1"/>
        <end position="31"/>
    </location>
</feature>
<name>A0A518K801_9BACT</name>
<gene>
    <name evidence="2" type="ORF">Spa11_21150</name>
</gene>
<keyword evidence="3" id="KW-1185">Reference proteome</keyword>
<evidence type="ECO:0000313" key="2">
    <source>
        <dbReference type="EMBL" id="QDV73916.1"/>
    </source>
</evidence>
<evidence type="ECO:0000256" key="1">
    <source>
        <dbReference type="SAM" id="SignalP"/>
    </source>
</evidence>
<proteinExistence type="predicted"/>
<dbReference type="AlphaFoldDB" id="A0A518K801"/>
<dbReference type="EMBL" id="CP036349">
    <property type="protein sequence ID" value="QDV73916.1"/>
    <property type="molecule type" value="Genomic_DNA"/>
</dbReference>
<accession>A0A518K801</accession>
<protein>
    <recommendedName>
        <fullName evidence="4">PEP-CTERM protein-sorting domain-containing protein</fullName>
    </recommendedName>
</protein>
<reference evidence="2 3" key="1">
    <citation type="submission" date="2019-02" db="EMBL/GenBank/DDBJ databases">
        <title>Deep-cultivation of Planctomycetes and their phenomic and genomic characterization uncovers novel biology.</title>
        <authorList>
            <person name="Wiegand S."/>
            <person name="Jogler M."/>
            <person name="Boedeker C."/>
            <person name="Pinto D."/>
            <person name="Vollmers J."/>
            <person name="Rivas-Marin E."/>
            <person name="Kohn T."/>
            <person name="Peeters S.H."/>
            <person name="Heuer A."/>
            <person name="Rast P."/>
            <person name="Oberbeckmann S."/>
            <person name="Bunk B."/>
            <person name="Jeske O."/>
            <person name="Meyerdierks A."/>
            <person name="Storesund J.E."/>
            <person name="Kallscheuer N."/>
            <person name="Luecker S."/>
            <person name="Lage O.M."/>
            <person name="Pohl T."/>
            <person name="Merkel B.J."/>
            <person name="Hornburger P."/>
            <person name="Mueller R.-W."/>
            <person name="Bruemmer F."/>
            <person name="Labrenz M."/>
            <person name="Spormann A.M."/>
            <person name="Op den Camp H."/>
            <person name="Overmann J."/>
            <person name="Amann R."/>
            <person name="Jetten M.S.M."/>
            <person name="Mascher T."/>
            <person name="Medema M.H."/>
            <person name="Devos D.P."/>
            <person name="Kaster A.-K."/>
            <person name="Ovreas L."/>
            <person name="Rohde M."/>
            <person name="Galperin M.Y."/>
            <person name="Jogler C."/>
        </authorList>
    </citation>
    <scope>NUCLEOTIDE SEQUENCE [LARGE SCALE GENOMIC DNA]</scope>
    <source>
        <strain evidence="2 3">Spa11</strain>
    </source>
</reference>
<evidence type="ECO:0008006" key="4">
    <source>
        <dbReference type="Google" id="ProtNLM"/>
    </source>
</evidence>
<organism evidence="2 3">
    <name type="scientific">Botrimarina mediterranea</name>
    <dbReference type="NCBI Taxonomy" id="2528022"/>
    <lineage>
        <taxon>Bacteria</taxon>
        <taxon>Pseudomonadati</taxon>
        <taxon>Planctomycetota</taxon>
        <taxon>Planctomycetia</taxon>
        <taxon>Pirellulales</taxon>
        <taxon>Lacipirellulaceae</taxon>
        <taxon>Botrimarina</taxon>
    </lineage>
</organism>
<dbReference type="NCBIfam" id="NF033679">
    <property type="entry name" value="DNRLRE_dom"/>
    <property type="match status" value="1"/>
</dbReference>
<evidence type="ECO:0000313" key="3">
    <source>
        <dbReference type="Proteomes" id="UP000316426"/>
    </source>
</evidence>
<dbReference type="KEGG" id="bmei:Spa11_21150"/>
<keyword evidence="1" id="KW-0732">Signal</keyword>
<dbReference type="Proteomes" id="UP000316426">
    <property type="component" value="Chromosome"/>
</dbReference>
<feature type="chain" id="PRO_5022126642" description="PEP-CTERM protein-sorting domain-containing protein" evidence="1">
    <location>
        <begin position="32"/>
        <end position="534"/>
    </location>
</feature>
<dbReference type="RefSeq" id="WP_145111723.1">
    <property type="nucleotide sequence ID" value="NZ_CP036349.1"/>
</dbReference>
<sequence length="534" mass="55939" precursor="true">MRVRPAILSRSAAKTAAASAVLAMTGASAFAVTGTVAFQQGIDGYTGTANRVIDERIGTSEFDGATVERYFLDGYSQSSNSPDVQGLFRFDNIIGGGAGQIPAGAYVLEANFQIMTSFAGNAQTNGPFAVSGLLAPFDNNTSYIDFPGGRGPWWQDGTATRPAGSFSGNQPGQVAITDIRSLVQDWADNPSTNYGVAVAAGFPGTSDGWGINSPGHSFPEFRPRLSVTYTTEPITERVFQRGLNGYDGNTMIRMNGGADINDPSDDETTDGLTYTQEFLDGADYNSNDVGSLIKFDDVFGAGANQSPADVPVAKAWMVLTVGDLSTAAGSPGDWHVHAMKQDWDTTSLYSDFDLGFNPEKPTDRLGADIGPALDTIQGVNLGSELWFDVTSYLEGVRNGADDFGLAVLAGTPDGIQIHFNGSDLQEARPRLVVASGMIPVVGPTLAGDFNNDGVVNAADYTVYRDNLNTSFDLGGNGDESGGSAGVVDAADYALWSANYGATAGGNGLQAVPEPMGVMLVGAGLAMTFGRSRRR</sequence>